<comment type="caution">
    <text evidence="4">The sequence shown here is derived from an EMBL/GenBank/DDBJ whole genome shotgun (WGS) entry which is preliminary data.</text>
</comment>
<sequence>MTASTASAAQQTRLARSDGPHGPHGSALRAAFAQLPTGVTVVTTTTAAGPAGATASAVCSLSLEPPLVLLGIGARSQTLERILDSGRFLVNVLPVGASATASAFAAPGTSPEARFTSVPSVPHHPYEGLPALDEALAWVACSVHRTYPGGDHVIVIGHVDHCRHGEGQPLVRHAGRYRRLA</sequence>
<feature type="domain" description="Flavin reductase like" evidence="3">
    <location>
        <begin position="32"/>
        <end position="179"/>
    </location>
</feature>
<evidence type="ECO:0000256" key="2">
    <source>
        <dbReference type="SAM" id="MobiDB-lite"/>
    </source>
</evidence>
<reference evidence="4" key="1">
    <citation type="journal article" date="2014" name="Int. J. Syst. Evol. Microbiol.">
        <title>Complete genome sequence of Corynebacterium casei LMG S-19264T (=DSM 44701T), isolated from a smear-ripened cheese.</title>
        <authorList>
            <consortium name="US DOE Joint Genome Institute (JGI-PGF)"/>
            <person name="Walter F."/>
            <person name="Albersmeier A."/>
            <person name="Kalinowski J."/>
            <person name="Ruckert C."/>
        </authorList>
    </citation>
    <scope>NUCLEOTIDE SEQUENCE</scope>
    <source>
        <strain evidence="4">JCM 4714</strain>
    </source>
</reference>
<feature type="region of interest" description="Disordered" evidence="2">
    <location>
        <begin position="1"/>
        <end position="27"/>
    </location>
</feature>
<organism evidence="4 5">
    <name type="scientific">Streptomyces alanosinicus</name>
    <dbReference type="NCBI Taxonomy" id="68171"/>
    <lineage>
        <taxon>Bacteria</taxon>
        <taxon>Bacillati</taxon>
        <taxon>Actinomycetota</taxon>
        <taxon>Actinomycetes</taxon>
        <taxon>Kitasatosporales</taxon>
        <taxon>Streptomycetaceae</taxon>
        <taxon>Streptomyces</taxon>
    </lineage>
</organism>
<dbReference type="RefSeq" id="WP_189959403.1">
    <property type="nucleotide sequence ID" value="NZ_BMVG01000063.1"/>
</dbReference>
<evidence type="ECO:0000313" key="5">
    <source>
        <dbReference type="Proteomes" id="UP000655443"/>
    </source>
</evidence>
<dbReference type="Pfam" id="PF01613">
    <property type="entry name" value="Flavin_Reduct"/>
    <property type="match status" value="1"/>
</dbReference>
<keyword evidence="5" id="KW-1185">Reference proteome</keyword>
<dbReference type="AlphaFoldDB" id="A0A918YTN3"/>
<dbReference type="GO" id="GO:0042602">
    <property type="term" value="F:riboflavin reductase (NADPH) activity"/>
    <property type="evidence" value="ECO:0007669"/>
    <property type="project" value="TreeGrafter"/>
</dbReference>
<proteinExistence type="predicted"/>
<protein>
    <recommendedName>
        <fullName evidence="3">Flavin reductase like domain-containing protein</fullName>
    </recommendedName>
</protein>
<dbReference type="PANTHER" id="PTHR30466:SF1">
    <property type="entry name" value="FMN REDUCTASE (NADH) RUTF"/>
    <property type="match status" value="1"/>
</dbReference>
<dbReference type="Gene3D" id="2.30.110.10">
    <property type="entry name" value="Electron Transport, Fmn-binding Protein, Chain A"/>
    <property type="match status" value="1"/>
</dbReference>
<dbReference type="SUPFAM" id="SSF50475">
    <property type="entry name" value="FMN-binding split barrel"/>
    <property type="match status" value="1"/>
</dbReference>
<dbReference type="InterPro" id="IPR050268">
    <property type="entry name" value="NADH-dep_flavin_reductase"/>
</dbReference>
<reference evidence="4" key="2">
    <citation type="submission" date="2020-09" db="EMBL/GenBank/DDBJ databases">
        <authorList>
            <person name="Sun Q."/>
            <person name="Ohkuma M."/>
        </authorList>
    </citation>
    <scope>NUCLEOTIDE SEQUENCE</scope>
    <source>
        <strain evidence="4">JCM 4714</strain>
    </source>
</reference>
<feature type="compositionally biased region" description="Low complexity" evidence="2">
    <location>
        <begin position="1"/>
        <end position="14"/>
    </location>
</feature>
<dbReference type="GO" id="GO:0010181">
    <property type="term" value="F:FMN binding"/>
    <property type="evidence" value="ECO:0007669"/>
    <property type="project" value="InterPro"/>
</dbReference>
<dbReference type="InterPro" id="IPR002563">
    <property type="entry name" value="Flavin_Rdtase-like_dom"/>
</dbReference>
<dbReference type="GO" id="GO:0006208">
    <property type="term" value="P:pyrimidine nucleobase catabolic process"/>
    <property type="evidence" value="ECO:0007669"/>
    <property type="project" value="TreeGrafter"/>
</dbReference>
<name>A0A918YTN3_9ACTN</name>
<dbReference type="SMART" id="SM00903">
    <property type="entry name" value="Flavin_Reduct"/>
    <property type="match status" value="1"/>
</dbReference>
<keyword evidence="1" id="KW-0560">Oxidoreductase</keyword>
<dbReference type="PANTHER" id="PTHR30466">
    <property type="entry name" value="FLAVIN REDUCTASE"/>
    <property type="match status" value="1"/>
</dbReference>
<evidence type="ECO:0000256" key="1">
    <source>
        <dbReference type="ARBA" id="ARBA00023002"/>
    </source>
</evidence>
<dbReference type="InterPro" id="IPR012349">
    <property type="entry name" value="Split_barrel_FMN-bd"/>
</dbReference>
<dbReference type="Proteomes" id="UP000655443">
    <property type="component" value="Unassembled WGS sequence"/>
</dbReference>
<evidence type="ECO:0000259" key="3">
    <source>
        <dbReference type="SMART" id="SM00903"/>
    </source>
</evidence>
<dbReference type="EMBL" id="BMVG01000063">
    <property type="protein sequence ID" value="GHE15478.1"/>
    <property type="molecule type" value="Genomic_DNA"/>
</dbReference>
<evidence type="ECO:0000313" key="4">
    <source>
        <dbReference type="EMBL" id="GHE15478.1"/>
    </source>
</evidence>
<gene>
    <name evidence="4" type="ORF">GCM10010339_90340</name>
</gene>
<accession>A0A918YTN3</accession>